<protein>
    <submittedName>
        <fullName evidence="2">Chromosome segregation and condensation protein ScpA</fullName>
    </submittedName>
</protein>
<sequence>MTQSTALTLLPPAALAEDELLPYRVQLVRPGAEPFEGSLGDLAAALRSGELTPEQVPLLELTGAVLAWLRQHPAWQEGRPPAEVLPPLAAVIALKARLLLPPAPPSEEGDGETEDWSEAWDDVAGGVEALAELDRAVHFLSQRRTERSGLIPAPVPRPGLDLPRRQRPPRQGQNLRRLLEAARAAVREVDVPLLARERLSLQGALSALLAFGRRLRHFSFSGITAQDWGERTTYFAALLEAVKTGELRAEQAEPYGDIQVELGSGNVESAPPAAP</sequence>
<organism evidence="2 3">
    <name type="scientific">Deinococcus proteolyticus (strain ATCC 35074 / DSM 20540 / JCM 6276 / NBRC 101906 / NCIMB 13154 / VKM Ac-1939 / CCM 2703 / MRP)</name>
    <dbReference type="NCBI Taxonomy" id="693977"/>
    <lineage>
        <taxon>Bacteria</taxon>
        <taxon>Thermotogati</taxon>
        <taxon>Deinococcota</taxon>
        <taxon>Deinococci</taxon>
        <taxon>Deinococcales</taxon>
        <taxon>Deinococcaceae</taxon>
        <taxon>Deinococcus</taxon>
    </lineage>
</organism>
<dbReference type="Proteomes" id="UP000007718">
    <property type="component" value="Chromosome"/>
</dbReference>
<evidence type="ECO:0000256" key="1">
    <source>
        <dbReference type="SAM" id="MobiDB-lite"/>
    </source>
</evidence>
<gene>
    <name evidence="2" type="ordered locus">Deipr_0714</name>
</gene>
<reference evidence="2 3" key="2">
    <citation type="journal article" date="2012" name="Stand. Genomic Sci.">
        <title>Complete genome sequence of the orange-red pigmented, radioresistant Deinococcus proteolyticus type strain (MRP(T)).</title>
        <authorList>
            <person name="Copeland A."/>
            <person name="Zeytun A."/>
            <person name="Yassawong M."/>
            <person name="Nolan M."/>
            <person name="Lucas S."/>
            <person name="Hammon N."/>
            <person name="Deshpande S."/>
            <person name="Cheng J.F."/>
            <person name="Han C."/>
            <person name="Tapia R."/>
            <person name="Goodwin L.A."/>
            <person name="Pitluck S."/>
            <person name="Mavromatis K."/>
            <person name="Liolios K."/>
            <person name="Pagani I."/>
            <person name="Ivanova N."/>
            <person name="Mikhailova N."/>
            <person name="Pati A."/>
            <person name="Chen A."/>
            <person name="Palaniappan K."/>
            <person name="Land M."/>
            <person name="Hauser L."/>
            <person name="Jeffries C.D."/>
            <person name="Brambilla E.M."/>
            <person name="Rohde M."/>
            <person name="Sikorski J."/>
            <person name="Pukall R."/>
            <person name="Goker M."/>
            <person name="Detter J.C."/>
            <person name="Woyke T."/>
            <person name="Bristow J."/>
            <person name="Eisen J.A."/>
            <person name="Markowitz V."/>
            <person name="Hugenholtz P."/>
            <person name="Kyrpides N.C."/>
            <person name="Klenk H.P."/>
            <person name="Lapidus A."/>
        </authorList>
    </citation>
    <scope>NUCLEOTIDE SEQUENCE [LARGE SCALE GENOMIC DNA]</scope>
    <source>
        <strain evidence="3">ATCC 35074 / DSM 20540 / JCM 6276 / NBRC 101906 / NCIMB 13154 / VKM Ac-1939 / CCM 2703 / MRP</strain>
    </source>
</reference>
<dbReference type="AlphaFoldDB" id="F0RLN5"/>
<evidence type="ECO:0000313" key="3">
    <source>
        <dbReference type="Proteomes" id="UP000007718"/>
    </source>
</evidence>
<dbReference type="STRING" id="693977.Deipr_0714"/>
<dbReference type="eggNOG" id="COG1354">
    <property type="taxonomic scope" value="Bacteria"/>
</dbReference>
<dbReference type="KEGG" id="dpt:Deipr_0714"/>
<dbReference type="EMBL" id="CP002536">
    <property type="protein sequence ID" value="ADY25874.1"/>
    <property type="molecule type" value="Genomic_DNA"/>
</dbReference>
<evidence type="ECO:0000313" key="2">
    <source>
        <dbReference type="EMBL" id="ADY25874.1"/>
    </source>
</evidence>
<dbReference type="HOGENOM" id="CLU_1010916_0_0_0"/>
<accession>F0RLN5</accession>
<dbReference type="RefSeq" id="WP_013614483.1">
    <property type="nucleotide sequence ID" value="NC_015161.1"/>
</dbReference>
<proteinExistence type="predicted"/>
<reference evidence="3" key="1">
    <citation type="submission" date="2011-02" db="EMBL/GenBank/DDBJ databases">
        <title>The complete sequence of chromosome of Deinococcus proteolyticus DSM 20540.</title>
        <authorList>
            <consortium name="US DOE Joint Genome Institute (JGI-PGF)"/>
            <person name="Lucas S."/>
            <person name="Copeland A."/>
            <person name="Lapidus A."/>
            <person name="Bruce D."/>
            <person name="Goodwin L."/>
            <person name="Pitluck S."/>
            <person name="Kyrpides N."/>
            <person name="Mavromatis K."/>
            <person name="Pagani I."/>
            <person name="Ivanova N."/>
            <person name="Ovchinnikova G."/>
            <person name="Zeytun A."/>
            <person name="Detter J.C."/>
            <person name="Han C."/>
            <person name="Land M."/>
            <person name="Hauser L."/>
            <person name="Markowitz V."/>
            <person name="Cheng J.-F."/>
            <person name="Hugenholtz P."/>
            <person name="Woyke T."/>
            <person name="Wu D."/>
            <person name="Pukall R."/>
            <person name="Steenblock K."/>
            <person name="Brambilla E."/>
            <person name="Klenk H.-P."/>
            <person name="Eisen J.A."/>
        </authorList>
    </citation>
    <scope>NUCLEOTIDE SEQUENCE [LARGE SCALE GENOMIC DNA]</scope>
    <source>
        <strain evidence="3">ATCC 35074 / DSM 20540 / JCM 6276 / NBRC 101906 / NCIMB 13154 / VKM Ac-1939 / CCM 2703 / MRP</strain>
    </source>
</reference>
<keyword evidence="3" id="KW-1185">Reference proteome</keyword>
<name>F0RLN5_DEIPM</name>
<feature type="region of interest" description="Disordered" evidence="1">
    <location>
        <begin position="150"/>
        <end position="172"/>
    </location>
</feature>